<dbReference type="Gene3D" id="1.20.1110.10">
    <property type="entry name" value="Calcium-transporting ATPase, transmembrane domain"/>
    <property type="match status" value="1"/>
</dbReference>
<dbReference type="PANTHER" id="PTHR43294:SF5">
    <property type="entry name" value="CATION-TRANSPORTING P-TYPE ATPASE N-TERMINAL DOMAIN-CONTAINING PROTEIN"/>
    <property type="match status" value="1"/>
</dbReference>
<dbReference type="STRING" id="34508.A0A4U5MVN0"/>
<keyword evidence="1" id="KW-1133">Transmembrane helix</keyword>
<name>A0A4U5MVN0_STECR</name>
<dbReference type="GO" id="GO:0036376">
    <property type="term" value="P:sodium ion export across plasma membrane"/>
    <property type="evidence" value="ECO:0007669"/>
    <property type="project" value="TreeGrafter"/>
</dbReference>
<dbReference type="InterPro" id="IPR050510">
    <property type="entry name" value="Cation_transp_ATPase_P-type"/>
</dbReference>
<sequence>MGLITVVRRLCGKDKSKLRRADESSKSLSGLKYEITDFLRRTCDGYNSTHTGVPNSHINCANPKISKGLSKEAAEKRLQQDGPNVLAPPKEINNLMLFLRQFLNMFWILMMGASILSLITYFIDTSVRLNLYVAIVLFLIVLVMCIATFIQEKKAINVVRGFGNLIPQNVPL</sequence>
<evidence type="ECO:0000256" key="1">
    <source>
        <dbReference type="SAM" id="Phobius"/>
    </source>
</evidence>
<dbReference type="GO" id="GO:0005391">
    <property type="term" value="F:P-type sodium:potassium-exchanging transporter activity"/>
    <property type="evidence" value="ECO:0007669"/>
    <property type="project" value="TreeGrafter"/>
</dbReference>
<dbReference type="InterPro" id="IPR004014">
    <property type="entry name" value="ATPase_P-typ_cation-transptr_N"/>
</dbReference>
<evidence type="ECO:0000313" key="3">
    <source>
        <dbReference type="EMBL" id="TKR73652.1"/>
    </source>
</evidence>
<dbReference type="PANTHER" id="PTHR43294">
    <property type="entry name" value="SODIUM/POTASSIUM-TRANSPORTING ATPASE SUBUNIT ALPHA"/>
    <property type="match status" value="1"/>
</dbReference>
<dbReference type="EMBL" id="AZBU02000006">
    <property type="protein sequence ID" value="TKR73652.1"/>
    <property type="molecule type" value="Genomic_DNA"/>
</dbReference>
<dbReference type="InterPro" id="IPR023298">
    <property type="entry name" value="ATPase_P-typ_TM_dom_sf"/>
</dbReference>
<keyword evidence="1" id="KW-0812">Transmembrane</keyword>
<dbReference type="GO" id="GO:0030007">
    <property type="term" value="P:intracellular potassium ion homeostasis"/>
    <property type="evidence" value="ECO:0007669"/>
    <property type="project" value="TreeGrafter"/>
</dbReference>
<feature type="domain" description="Cation-transporting P-type ATPase N-terminal" evidence="2">
    <location>
        <begin position="37"/>
        <end position="122"/>
    </location>
</feature>
<protein>
    <recommendedName>
        <fullName evidence="2">Cation-transporting P-type ATPase N-terminal domain-containing protein</fullName>
    </recommendedName>
</protein>
<keyword evidence="4" id="KW-1185">Reference proteome</keyword>
<dbReference type="GO" id="GO:0006883">
    <property type="term" value="P:intracellular sodium ion homeostasis"/>
    <property type="evidence" value="ECO:0007669"/>
    <property type="project" value="TreeGrafter"/>
</dbReference>
<comment type="caution">
    <text evidence="3">The sequence shown here is derived from an EMBL/GenBank/DDBJ whole genome shotgun (WGS) entry which is preliminary data.</text>
</comment>
<dbReference type="OrthoDB" id="3352408at2759"/>
<reference evidence="3 4" key="2">
    <citation type="journal article" date="2019" name="G3 (Bethesda)">
        <title>Hybrid Assembly of the Genome of the Entomopathogenic Nematode Steinernema carpocapsae Identifies the X-Chromosome.</title>
        <authorList>
            <person name="Serra L."/>
            <person name="Macchietto M."/>
            <person name="Macias-Munoz A."/>
            <person name="McGill C.J."/>
            <person name="Rodriguez I.M."/>
            <person name="Rodriguez B."/>
            <person name="Murad R."/>
            <person name="Mortazavi A."/>
        </authorList>
    </citation>
    <scope>NUCLEOTIDE SEQUENCE [LARGE SCALE GENOMIC DNA]</scope>
    <source>
        <strain evidence="3 4">ALL</strain>
    </source>
</reference>
<dbReference type="GO" id="GO:0005886">
    <property type="term" value="C:plasma membrane"/>
    <property type="evidence" value="ECO:0007669"/>
    <property type="project" value="TreeGrafter"/>
</dbReference>
<proteinExistence type="predicted"/>
<dbReference type="SUPFAM" id="SSF81665">
    <property type="entry name" value="Calcium ATPase, transmembrane domain M"/>
    <property type="match status" value="1"/>
</dbReference>
<dbReference type="SMART" id="SM00831">
    <property type="entry name" value="Cation_ATPase_N"/>
    <property type="match status" value="1"/>
</dbReference>
<dbReference type="Gene3D" id="2.70.150.10">
    <property type="entry name" value="Calcium-transporting ATPase, cytoplasmic transduction domain A"/>
    <property type="match status" value="1"/>
</dbReference>
<feature type="transmembrane region" description="Helical" evidence="1">
    <location>
        <begin position="102"/>
        <end position="123"/>
    </location>
</feature>
<reference evidence="3 4" key="1">
    <citation type="journal article" date="2015" name="Genome Biol.">
        <title>Comparative genomics of Steinernema reveals deeply conserved gene regulatory networks.</title>
        <authorList>
            <person name="Dillman A.R."/>
            <person name="Macchietto M."/>
            <person name="Porter C.F."/>
            <person name="Rogers A."/>
            <person name="Williams B."/>
            <person name="Antoshechkin I."/>
            <person name="Lee M.M."/>
            <person name="Goodwin Z."/>
            <person name="Lu X."/>
            <person name="Lewis E.E."/>
            <person name="Goodrich-Blair H."/>
            <person name="Stock S.P."/>
            <person name="Adams B.J."/>
            <person name="Sternberg P.W."/>
            <person name="Mortazavi A."/>
        </authorList>
    </citation>
    <scope>NUCLEOTIDE SEQUENCE [LARGE SCALE GENOMIC DNA]</scope>
    <source>
        <strain evidence="3 4">ALL</strain>
    </source>
</reference>
<dbReference type="GO" id="GO:1990573">
    <property type="term" value="P:potassium ion import across plasma membrane"/>
    <property type="evidence" value="ECO:0007669"/>
    <property type="project" value="TreeGrafter"/>
</dbReference>
<keyword evidence="1" id="KW-0472">Membrane</keyword>
<evidence type="ECO:0000259" key="2">
    <source>
        <dbReference type="SMART" id="SM00831"/>
    </source>
</evidence>
<organism evidence="3 4">
    <name type="scientific">Steinernema carpocapsae</name>
    <name type="common">Entomopathogenic nematode</name>
    <dbReference type="NCBI Taxonomy" id="34508"/>
    <lineage>
        <taxon>Eukaryota</taxon>
        <taxon>Metazoa</taxon>
        <taxon>Ecdysozoa</taxon>
        <taxon>Nematoda</taxon>
        <taxon>Chromadorea</taxon>
        <taxon>Rhabditida</taxon>
        <taxon>Tylenchina</taxon>
        <taxon>Panagrolaimomorpha</taxon>
        <taxon>Strongyloidoidea</taxon>
        <taxon>Steinernematidae</taxon>
        <taxon>Steinernema</taxon>
    </lineage>
</organism>
<dbReference type="Proteomes" id="UP000298663">
    <property type="component" value="Unassembled WGS sequence"/>
</dbReference>
<gene>
    <name evidence="3" type="ORF">L596_020938</name>
</gene>
<feature type="transmembrane region" description="Helical" evidence="1">
    <location>
        <begin position="129"/>
        <end position="150"/>
    </location>
</feature>
<accession>A0A4U5MVN0</accession>
<evidence type="ECO:0000313" key="4">
    <source>
        <dbReference type="Proteomes" id="UP000298663"/>
    </source>
</evidence>
<dbReference type="Pfam" id="PF00690">
    <property type="entry name" value="Cation_ATPase_N"/>
    <property type="match status" value="1"/>
</dbReference>
<dbReference type="GO" id="GO:1902600">
    <property type="term" value="P:proton transmembrane transport"/>
    <property type="evidence" value="ECO:0007669"/>
    <property type="project" value="TreeGrafter"/>
</dbReference>
<dbReference type="AlphaFoldDB" id="A0A4U5MVN0"/>